<dbReference type="Proteomes" id="UP001341840">
    <property type="component" value="Unassembled WGS sequence"/>
</dbReference>
<reference evidence="1 2" key="1">
    <citation type="journal article" date="2023" name="Plants (Basel)">
        <title>Bridging the Gap: Combining Genomics and Transcriptomics Approaches to Understand Stylosanthes scabra, an Orphan Legume from the Brazilian Caatinga.</title>
        <authorList>
            <person name="Ferreira-Neto J.R.C."/>
            <person name="da Silva M.D."/>
            <person name="Binneck E."/>
            <person name="de Melo N.F."/>
            <person name="da Silva R.H."/>
            <person name="de Melo A.L.T.M."/>
            <person name="Pandolfi V."/>
            <person name="Bustamante F.O."/>
            <person name="Brasileiro-Vidal A.C."/>
            <person name="Benko-Iseppon A.M."/>
        </authorList>
    </citation>
    <scope>NUCLEOTIDE SEQUENCE [LARGE SCALE GENOMIC DNA]</scope>
    <source>
        <tissue evidence="1">Leaves</tissue>
    </source>
</reference>
<feature type="non-terminal residue" evidence="1">
    <location>
        <position position="1"/>
    </location>
</feature>
<sequence>RVNRADRRVAIQLRASIDMPEVGSLHYAYTWALGQAGMLRSCLSSSKRELKREHSGFPRICVGLLRS</sequence>
<gene>
    <name evidence="1" type="ORF">PIB30_071730</name>
</gene>
<dbReference type="EMBL" id="JASCZI010151869">
    <property type="protein sequence ID" value="MED6174718.1"/>
    <property type="molecule type" value="Genomic_DNA"/>
</dbReference>
<accession>A0ABU6VPX0</accession>
<organism evidence="1 2">
    <name type="scientific">Stylosanthes scabra</name>
    <dbReference type="NCBI Taxonomy" id="79078"/>
    <lineage>
        <taxon>Eukaryota</taxon>
        <taxon>Viridiplantae</taxon>
        <taxon>Streptophyta</taxon>
        <taxon>Embryophyta</taxon>
        <taxon>Tracheophyta</taxon>
        <taxon>Spermatophyta</taxon>
        <taxon>Magnoliopsida</taxon>
        <taxon>eudicotyledons</taxon>
        <taxon>Gunneridae</taxon>
        <taxon>Pentapetalae</taxon>
        <taxon>rosids</taxon>
        <taxon>fabids</taxon>
        <taxon>Fabales</taxon>
        <taxon>Fabaceae</taxon>
        <taxon>Papilionoideae</taxon>
        <taxon>50 kb inversion clade</taxon>
        <taxon>dalbergioids sensu lato</taxon>
        <taxon>Dalbergieae</taxon>
        <taxon>Pterocarpus clade</taxon>
        <taxon>Stylosanthes</taxon>
    </lineage>
</organism>
<proteinExistence type="predicted"/>
<protein>
    <submittedName>
        <fullName evidence="1">Uncharacterized protein</fullName>
    </submittedName>
</protein>
<keyword evidence="2" id="KW-1185">Reference proteome</keyword>
<comment type="caution">
    <text evidence="1">The sequence shown here is derived from an EMBL/GenBank/DDBJ whole genome shotgun (WGS) entry which is preliminary data.</text>
</comment>
<evidence type="ECO:0000313" key="1">
    <source>
        <dbReference type="EMBL" id="MED6174718.1"/>
    </source>
</evidence>
<evidence type="ECO:0000313" key="2">
    <source>
        <dbReference type="Proteomes" id="UP001341840"/>
    </source>
</evidence>
<name>A0ABU6VPX0_9FABA</name>